<evidence type="ECO:0000313" key="2">
    <source>
        <dbReference type="EMBL" id="GEA25686.1"/>
    </source>
</evidence>
<feature type="transmembrane region" description="Helical" evidence="1">
    <location>
        <begin position="21"/>
        <end position="42"/>
    </location>
</feature>
<keyword evidence="1" id="KW-0472">Membrane</keyword>
<dbReference type="AlphaFoldDB" id="A0A5J4F2N3"/>
<dbReference type="EMBL" id="BJKP01000001">
    <property type="protein sequence ID" value="GEA25686.1"/>
    <property type="molecule type" value="Genomic_DNA"/>
</dbReference>
<name>A0A5J4F2N3_MICAE</name>
<keyword evidence="1" id="KW-0812">Transmembrane</keyword>
<dbReference type="Proteomes" id="UP000376575">
    <property type="component" value="Unassembled WGS sequence"/>
</dbReference>
<evidence type="ECO:0000313" key="3">
    <source>
        <dbReference type="Proteomes" id="UP000376575"/>
    </source>
</evidence>
<gene>
    <name evidence="2" type="ORF">MiAbW_00223</name>
</gene>
<evidence type="ECO:0000256" key="1">
    <source>
        <dbReference type="SAM" id="Phobius"/>
    </source>
</evidence>
<comment type="caution">
    <text evidence="2">The sequence shown here is derived from an EMBL/GenBank/DDBJ whole genome shotgun (WGS) entry which is preliminary data.</text>
</comment>
<protein>
    <submittedName>
        <fullName evidence="2">Uncharacterized protein</fullName>
    </submittedName>
</protein>
<sequence>MSVRNLEIGYKCAVFKLSMGILVQMIGLTLSISGAPFSGAVLRINLDITIL</sequence>
<keyword evidence="1" id="KW-1133">Transmembrane helix</keyword>
<proteinExistence type="predicted"/>
<organism evidence="2 3">
    <name type="scientific">Microcystis aeruginosa NIES-4325</name>
    <dbReference type="NCBI Taxonomy" id="2569534"/>
    <lineage>
        <taxon>Bacteria</taxon>
        <taxon>Bacillati</taxon>
        <taxon>Cyanobacteriota</taxon>
        <taxon>Cyanophyceae</taxon>
        <taxon>Oscillatoriophycideae</taxon>
        <taxon>Chroococcales</taxon>
        <taxon>Microcystaceae</taxon>
        <taxon>Microcystis</taxon>
    </lineage>
</organism>
<reference evidence="2 3" key="1">
    <citation type="journal article" date="2019" name="FEMS Microbiol. Lett.">
        <title>A novel salt-tolerant genotype illuminates the sucrose gene evolution in freshwater bloom-forming cyanobacterium Microcystis aeruginosa.</title>
        <authorList>
            <person name="Tanabe Y."/>
            <person name="Yamaguchi H."/>
            <person name="Sano T."/>
            <person name="Kawachi M."/>
        </authorList>
    </citation>
    <scope>NUCLEOTIDE SEQUENCE [LARGE SCALE GENOMIC DNA]</scope>
    <source>
        <strain evidence="2 3">NIES-4325</strain>
    </source>
</reference>
<accession>A0A5J4F2N3</accession>